<evidence type="ECO:0000259" key="2">
    <source>
        <dbReference type="SMART" id="SM00829"/>
    </source>
</evidence>
<dbReference type="InterPro" id="IPR013149">
    <property type="entry name" value="ADH-like_C"/>
</dbReference>
<dbReference type="SMART" id="SM00829">
    <property type="entry name" value="PKS_ER"/>
    <property type="match status" value="1"/>
</dbReference>
<evidence type="ECO:0000313" key="4">
    <source>
        <dbReference type="Proteomes" id="UP001197974"/>
    </source>
</evidence>
<dbReference type="EMBL" id="CP129013">
    <property type="protein sequence ID" value="WLR44378.1"/>
    <property type="molecule type" value="Genomic_DNA"/>
</dbReference>
<keyword evidence="4" id="KW-1185">Reference proteome</keyword>
<dbReference type="InterPro" id="IPR045010">
    <property type="entry name" value="MDR_fam"/>
</dbReference>
<dbReference type="PANTHER" id="PTHR43205:SF7">
    <property type="entry name" value="PROSTAGLANDIN REDUCTASE 1"/>
    <property type="match status" value="1"/>
</dbReference>
<dbReference type="CDD" id="cd05288">
    <property type="entry name" value="PGDH"/>
    <property type="match status" value="1"/>
</dbReference>
<dbReference type="RefSeq" id="WP_226542548.1">
    <property type="nucleotide sequence ID" value="NZ_CP129013.1"/>
</dbReference>
<accession>A0ABY9K023</accession>
<evidence type="ECO:0000313" key="3">
    <source>
        <dbReference type="EMBL" id="WLR44378.1"/>
    </source>
</evidence>
<dbReference type="InterPro" id="IPR020843">
    <property type="entry name" value="ER"/>
</dbReference>
<dbReference type="SUPFAM" id="SSF51735">
    <property type="entry name" value="NAD(P)-binding Rossmann-fold domains"/>
    <property type="match status" value="1"/>
</dbReference>
<dbReference type="InterPro" id="IPR011032">
    <property type="entry name" value="GroES-like_sf"/>
</dbReference>
<name>A0ABY9K023_9BACI</name>
<dbReference type="InterPro" id="IPR036291">
    <property type="entry name" value="NAD(P)-bd_dom_sf"/>
</dbReference>
<organism evidence="3 4">
    <name type="scientific">Bacillus carboniphilus</name>
    <dbReference type="NCBI Taxonomy" id="86663"/>
    <lineage>
        <taxon>Bacteria</taxon>
        <taxon>Bacillati</taxon>
        <taxon>Bacillota</taxon>
        <taxon>Bacilli</taxon>
        <taxon>Bacillales</taxon>
        <taxon>Bacillaceae</taxon>
        <taxon>Bacillus</taxon>
    </lineage>
</organism>
<sequence>MNQEIQLVSRPEGMPTANNFKQVDTDIPSLKEQEILVKSIYISVDPYMRGRMVDRKSYIPPFALNEAITGGVVAQVIETKSDKFNKGDYILTSFGKWQQYQTVKEENAMKLPDLDVPKSYFLSALGMPGLTAYFGMLDIGEPKEGETVVVSGAAGAVGMVAGQLAKIKGAKVIGIAGSDEKTRFLEEELHFDKTINYKTTPNILNELKEACPNGVDVYYDNVGGEISDAVISLINHKARIPLCGAISSYNKLEDYGPRLQGMLITTSSLMKGFIVSDYADQFEEATKQLAMYMMTGKLKFKETVVEGFDKLPEAFIGLFKGENIGKMVVKVGEPE</sequence>
<dbReference type="PANTHER" id="PTHR43205">
    <property type="entry name" value="PROSTAGLANDIN REDUCTASE"/>
    <property type="match status" value="1"/>
</dbReference>
<feature type="domain" description="Enoyl reductase (ER)" evidence="2">
    <location>
        <begin position="13"/>
        <end position="329"/>
    </location>
</feature>
<dbReference type="Gene3D" id="3.40.50.720">
    <property type="entry name" value="NAD(P)-binding Rossmann-like Domain"/>
    <property type="match status" value="1"/>
</dbReference>
<reference evidence="3 4" key="1">
    <citation type="submission" date="2023-06" db="EMBL/GenBank/DDBJ databases">
        <title>Five Gram-positive bacteria isolated from mangrove sediments in Shenzhen, Guangdong, China.</title>
        <authorList>
            <person name="Yu S."/>
            <person name="Zheng W."/>
            <person name="Huang Y."/>
        </authorList>
    </citation>
    <scope>NUCLEOTIDE SEQUENCE [LARGE SCALE GENOMIC DNA]</scope>
    <source>
        <strain evidence="3 4">SaN35-3</strain>
    </source>
</reference>
<dbReference type="Pfam" id="PF16884">
    <property type="entry name" value="ADH_N_2"/>
    <property type="match status" value="1"/>
</dbReference>
<dbReference type="InterPro" id="IPR041694">
    <property type="entry name" value="ADH_N_2"/>
</dbReference>
<evidence type="ECO:0000256" key="1">
    <source>
        <dbReference type="ARBA" id="ARBA00023002"/>
    </source>
</evidence>
<dbReference type="SUPFAM" id="SSF50129">
    <property type="entry name" value="GroES-like"/>
    <property type="match status" value="2"/>
</dbReference>
<keyword evidence="1" id="KW-0560">Oxidoreductase</keyword>
<dbReference type="Proteomes" id="UP001197974">
    <property type="component" value="Chromosome"/>
</dbReference>
<proteinExistence type="predicted"/>
<protein>
    <submittedName>
        <fullName evidence="3">NADP-dependent oxidoreductase</fullName>
    </submittedName>
</protein>
<dbReference type="Pfam" id="PF00107">
    <property type="entry name" value="ADH_zinc_N"/>
    <property type="match status" value="1"/>
</dbReference>
<dbReference type="Gene3D" id="3.90.180.10">
    <property type="entry name" value="Medium-chain alcohol dehydrogenases, catalytic domain"/>
    <property type="match status" value="1"/>
</dbReference>
<gene>
    <name evidence="3" type="ORF">LC087_17885</name>
</gene>